<accession>A0ABW0H1I6</accession>
<gene>
    <name evidence="3" type="ORF">ACFPLB_11270</name>
</gene>
<dbReference type="RefSeq" id="WP_378229645.1">
    <property type="nucleotide sequence ID" value="NZ_JBHSLL010000036.1"/>
</dbReference>
<feature type="compositionally biased region" description="Polar residues" evidence="2">
    <location>
        <begin position="298"/>
        <end position="318"/>
    </location>
</feature>
<dbReference type="Proteomes" id="UP001596016">
    <property type="component" value="Unassembled WGS sequence"/>
</dbReference>
<reference evidence="4" key="1">
    <citation type="journal article" date="2019" name="Int. J. Syst. Evol. Microbiol.">
        <title>The Global Catalogue of Microorganisms (GCM) 10K type strain sequencing project: providing services to taxonomists for standard genome sequencing and annotation.</title>
        <authorList>
            <consortium name="The Broad Institute Genomics Platform"/>
            <consortium name="The Broad Institute Genome Sequencing Center for Infectious Disease"/>
            <person name="Wu L."/>
            <person name="Ma J."/>
        </authorList>
    </citation>
    <scope>NUCLEOTIDE SEQUENCE [LARGE SCALE GENOMIC DNA]</scope>
    <source>
        <strain evidence="4">CGMCC 4.1415</strain>
    </source>
</reference>
<comment type="caution">
    <text evidence="3">The sequence shown here is derived from an EMBL/GenBank/DDBJ whole genome shotgun (WGS) entry which is preliminary data.</text>
</comment>
<sequence length="337" mass="36358">MTDLVHRAAFILLLAFTLNFTLLSSVEAAPSCRQLEAQLARASSATSSKATKKYDAAIVRQRGQIEKTRLRTRKAGCGFAVFSRNRPQCEELNAALKRMEANLKNLTATRAGLAKTTKQPDRSRILAALKAGGCRSQKNPVTQKAAAPARDMVLPPAKNADIIIRGTGKSALSYPANRPYLTQCVRICDGYFFPMSKSSTPADFQRDQARCEAACPGTRVEMFYGGSPEKPANMISAVTGKPYTSLPKALVFRRLDIPTDPGCHCGSSSAQASSFFGEAPIANSQLTKTPGSSLIRMQGSTDSQKSAQPAVSQPSKEQNLTDERKVRVVGPVFLPAR</sequence>
<organism evidence="3 4">
    <name type="scientific">Aquamicrobium segne</name>
    <dbReference type="NCBI Taxonomy" id="469547"/>
    <lineage>
        <taxon>Bacteria</taxon>
        <taxon>Pseudomonadati</taxon>
        <taxon>Pseudomonadota</taxon>
        <taxon>Alphaproteobacteria</taxon>
        <taxon>Hyphomicrobiales</taxon>
        <taxon>Phyllobacteriaceae</taxon>
        <taxon>Aquamicrobium</taxon>
    </lineage>
</organism>
<evidence type="ECO:0000313" key="4">
    <source>
        <dbReference type="Proteomes" id="UP001596016"/>
    </source>
</evidence>
<dbReference type="InterPro" id="IPR021293">
    <property type="entry name" value="DUF2865"/>
</dbReference>
<name>A0ABW0H1I6_9HYPH</name>
<evidence type="ECO:0000256" key="1">
    <source>
        <dbReference type="SAM" id="Coils"/>
    </source>
</evidence>
<evidence type="ECO:0000256" key="2">
    <source>
        <dbReference type="SAM" id="MobiDB-lite"/>
    </source>
</evidence>
<feature type="region of interest" description="Disordered" evidence="2">
    <location>
        <begin position="286"/>
        <end position="337"/>
    </location>
</feature>
<dbReference type="EMBL" id="JBHSLL010000036">
    <property type="protein sequence ID" value="MFC5386543.1"/>
    <property type="molecule type" value="Genomic_DNA"/>
</dbReference>
<protein>
    <submittedName>
        <fullName evidence="3">DUF2865 domain-containing protein</fullName>
    </submittedName>
</protein>
<dbReference type="Pfam" id="PF11064">
    <property type="entry name" value="DUF2865"/>
    <property type="match status" value="1"/>
</dbReference>
<proteinExistence type="predicted"/>
<evidence type="ECO:0000313" key="3">
    <source>
        <dbReference type="EMBL" id="MFC5386543.1"/>
    </source>
</evidence>
<keyword evidence="1" id="KW-0175">Coiled coil</keyword>
<feature type="coiled-coil region" evidence="1">
    <location>
        <begin position="89"/>
        <end position="116"/>
    </location>
</feature>
<keyword evidence="4" id="KW-1185">Reference proteome</keyword>